<dbReference type="Proteomes" id="UP000784294">
    <property type="component" value="Unassembled WGS sequence"/>
</dbReference>
<name>A0A3S5CVV4_9PLAT</name>
<keyword evidence="3" id="KW-0813">Transport</keyword>
<dbReference type="GO" id="GO:0006888">
    <property type="term" value="P:endoplasmic reticulum to Golgi vesicle-mediated transport"/>
    <property type="evidence" value="ECO:0007669"/>
    <property type="project" value="InterPro"/>
</dbReference>
<dbReference type="EMBL" id="CAAALY010288160">
    <property type="protein sequence ID" value="VEL44018.1"/>
    <property type="molecule type" value="Genomic_DNA"/>
</dbReference>
<keyword evidence="5" id="KW-1185">Reference proteome</keyword>
<dbReference type="AlphaFoldDB" id="A0A3S5CVV4"/>
<gene>
    <name evidence="4" type="ORF">PXEA_LOCUS37458</name>
</gene>
<reference evidence="4" key="1">
    <citation type="submission" date="2018-11" db="EMBL/GenBank/DDBJ databases">
        <authorList>
            <consortium name="Pathogen Informatics"/>
        </authorList>
    </citation>
    <scope>NUCLEOTIDE SEQUENCE</scope>
</reference>
<dbReference type="InterPro" id="IPR011012">
    <property type="entry name" value="Longin-like_dom_sf"/>
</dbReference>
<dbReference type="InterPro" id="IPR006722">
    <property type="entry name" value="Sedlin"/>
</dbReference>
<dbReference type="CDD" id="cd14825">
    <property type="entry name" value="TRAPPC2_sedlin"/>
    <property type="match status" value="1"/>
</dbReference>
<evidence type="ECO:0000313" key="5">
    <source>
        <dbReference type="Proteomes" id="UP000784294"/>
    </source>
</evidence>
<comment type="similarity">
    <text evidence="2">Belongs to the TRAPP small subunits family. Sedlin subfamily.</text>
</comment>
<sequence>MNSKDKKYLMPGRYYFVIVGHDDSPLFETDYLEEHRHMNQFVAHAALDIVDELMWNSVNTYLKVVDKFNDWLVTAFVTPGRLRFLMLHDERNEDKIRYFFQEVYDSYVRVRILSSCQFSSH</sequence>
<dbReference type="GO" id="GO:0048471">
    <property type="term" value="C:perinuclear region of cytoplasm"/>
    <property type="evidence" value="ECO:0007669"/>
    <property type="project" value="UniProtKB-SubCell"/>
</dbReference>
<comment type="subcellular location">
    <subcellularLocation>
        <location evidence="1">Cytoplasm</location>
        <location evidence="1">Perinuclear region</location>
    </subcellularLocation>
</comment>
<evidence type="ECO:0000256" key="2">
    <source>
        <dbReference type="ARBA" id="ARBA00006626"/>
    </source>
</evidence>
<proteinExistence type="inferred from homology"/>
<evidence type="ECO:0000256" key="3">
    <source>
        <dbReference type="ARBA" id="ARBA00022892"/>
    </source>
</evidence>
<accession>A0A3S5CVV4</accession>
<comment type="caution">
    <text evidence="4">The sequence shown here is derived from an EMBL/GenBank/DDBJ whole genome shotgun (WGS) entry which is preliminary data.</text>
</comment>
<dbReference type="Pfam" id="PF04628">
    <property type="entry name" value="Sedlin_N"/>
    <property type="match status" value="1"/>
</dbReference>
<dbReference type="Gene3D" id="3.30.450.70">
    <property type="match status" value="1"/>
</dbReference>
<dbReference type="SUPFAM" id="SSF64356">
    <property type="entry name" value="SNARE-like"/>
    <property type="match status" value="1"/>
</dbReference>
<dbReference type="OrthoDB" id="10252102at2759"/>
<dbReference type="PANTHER" id="PTHR12403">
    <property type="entry name" value="TRAFFICKING PROTEIN PARTICLE COMPLEX SUBUNIT 2"/>
    <property type="match status" value="1"/>
</dbReference>
<keyword evidence="3" id="KW-0931">ER-Golgi transport</keyword>
<evidence type="ECO:0008006" key="6">
    <source>
        <dbReference type="Google" id="ProtNLM"/>
    </source>
</evidence>
<organism evidence="4 5">
    <name type="scientific">Protopolystoma xenopodis</name>
    <dbReference type="NCBI Taxonomy" id="117903"/>
    <lineage>
        <taxon>Eukaryota</taxon>
        <taxon>Metazoa</taxon>
        <taxon>Spiralia</taxon>
        <taxon>Lophotrochozoa</taxon>
        <taxon>Platyhelminthes</taxon>
        <taxon>Monogenea</taxon>
        <taxon>Polyopisthocotylea</taxon>
        <taxon>Polystomatidea</taxon>
        <taxon>Polystomatidae</taxon>
        <taxon>Protopolystoma</taxon>
    </lineage>
</organism>
<evidence type="ECO:0000256" key="1">
    <source>
        <dbReference type="ARBA" id="ARBA00004556"/>
    </source>
</evidence>
<protein>
    <recommendedName>
        <fullName evidence="6">Trafficking protein particle complex subunit 2</fullName>
    </recommendedName>
</protein>
<evidence type="ECO:0000313" key="4">
    <source>
        <dbReference type="EMBL" id="VEL44018.1"/>
    </source>
</evidence>